<dbReference type="EMBL" id="CP032829">
    <property type="protein sequence ID" value="AYJ87775.1"/>
    <property type="molecule type" value="Genomic_DNA"/>
</dbReference>
<protein>
    <submittedName>
        <fullName evidence="1">Uncharacterized protein</fullName>
    </submittedName>
</protein>
<dbReference type="Proteomes" id="UP000276254">
    <property type="component" value="Chromosome"/>
</dbReference>
<evidence type="ECO:0000313" key="2">
    <source>
        <dbReference type="Proteomes" id="UP000276254"/>
    </source>
</evidence>
<reference evidence="1 2" key="1">
    <citation type="submission" date="2018-09" db="EMBL/GenBank/DDBJ databases">
        <title>Sphingomonas peninsula sp. nov., isolated from fildes peninsula, Antarctic soil.</title>
        <authorList>
            <person name="Yingchao G."/>
        </authorList>
    </citation>
    <scope>NUCLEOTIDE SEQUENCE [LARGE SCALE GENOMIC DNA]</scope>
    <source>
        <strain evidence="1 2">YZ-8</strain>
    </source>
</reference>
<dbReference type="KEGG" id="spha:D3Y57_19900"/>
<keyword evidence="2" id="KW-1185">Reference proteome</keyword>
<name>A0A494TRP4_SPHPE</name>
<evidence type="ECO:0000313" key="1">
    <source>
        <dbReference type="EMBL" id="AYJ87775.1"/>
    </source>
</evidence>
<accession>A0A494TRP4</accession>
<organism evidence="1 2">
    <name type="scientific">Sphingomonas paeninsulae</name>
    <dbReference type="NCBI Taxonomy" id="2319844"/>
    <lineage>
        <taxon>Bacteria</taxon>
        <taxon>Pseudomonadati</taxon>
        <taxon>Pseudomonadota</taxon>
        <taxon>Alphaproteobacteria</taxon>
        <taxon>Sphingomonadales</taxon>
        <taxon>Sphingomonadaceae</taxon>
        <taxon>Sphingomonas</taxon>
    </lineage>
</organism>
<dbReference type="AlphaFoldDB" id="A0A494TRP4"/>
<sequence length="85" mass="9285">MTDCMCDKLLDSLILANRKIGRMETHLAASKCGGDSNDTPVISLSVLQAWDTYQGKGYNGNDLSYASRYKARAVLAAFFESAKCI</sequence>
<gene>
    <name evidence="1" type="ORF">D3Y57_19900</name>
</gene>
<proteinExistence type="predicted"/>